<feature type="domain" description="Major facilitator superfamily (MFS) profile" evidence="6">
    <location>
        <begin position="71"/>
        <end position="568"/>
    </location>
</feature>
<organism evidence="7 8">
    <name type="scientific">Paraphaeosphaeria sporulosa</name>
    <dbReference type="NCBI Taxonomy" id="1460663"/>
    <lineage>
        <taxon>Eukaryota</taxon>
        <taxon>Fungi</taxon>
        <taxon>Dikarya</taxon>
        <taxon>Ascomycota</taxon>
        <taxon>Pezizomycotina</taxon>
        <taxon>Dothideomycetes</taxon>
        <taxon>Pleosporomycetidae</taxon>
        <taxon>Pleosporales</taxon>
        <taxon>Massarineae</taxon>
        <taxon>Didymosphaeriaceae</taxon>
        <taxon>Paraphaeosphaeria</taxon>
    </lineage>
</organism>
<dbReference type="EMBL" id="KV441552">
    <property type="protein sequence ID" value="OAG06029.1"/>
    <property type="molecule type" value="Genomic_DNA"/>
</dbReference>
<feature type="transmembrane region" description="Helical" evidence="5">
    <location>
        <begin position="161"/>
        <end position="185"/>
    </location>
</feature>
<name>A0A177CGQ9_9PLEO</name>
<evidence type="ECO:0000256" key="4">
    <source>
        <dbReference type="ARBA" id="ARBA00023136"/>
    </source>
</evidence>
<proteinExistence type="predicted"/>
<dbReference type="GO" id="GO:0015174">
    <property type="term" value="F:basic amino acid transmembrane transporter activity"/>
    <property type="evidence" value="ECO:0007669"/>
    <property type="project" value="TreeGrafter"/>
</dbReference>
<gene>
    <name evidence="7" type="ORF">CC84DRAFT_1196234</name>
</gene>
<dbReference type="Pfam" id="PF07690">
    <property type="entry name" value="MFS_1"/>
    <property type="match status" value="1"/>
</dbReference>
<dbReference type="PROSITE" id="PS50850">
    <property type="entry name" value="MFS"/>
    <property type="match status" value="1"/>
</dbReference>
<comment type="subcellular location">
    <subcellularLocation>
        <location evidence="1">Membrane</location>
        <topology evidence="1">Multi-pass membrane protein</topology>
    </subcellularLocation>
</comment>
<dbReference type="RefSeq" id="XP_018036394.1">
    <property type="nucleotide sequence ID" value="XM_018181444.1"/>
</dbReference>
<feature type="transmembrane region" description="Helical" evidence="5">
    <location>
        <begin position="268"/>
        <end position="288"/>
    </location>
</feature>
<evidence type="ECO:0000256" key="1">
    <source>
        <dbReference type="ARBA" id="ARBA00004141"/>
    </source>
</evidence>
<dbReference type="PANTHER" id="PTHR23501">
    <property type="entry name" value="MAJOR FACILITATOR SUPERFAMILY"/>
    <property type="match status" value="1"/>
</dbReference>
<feature type="transmembrane region" description="Helical" evidence="5">
    <location>
        <begin position="373"/>
        <end position="394"/>
    </location>
</feature>
<keyword evidence="3 5" id="KW-1133">Transmembrane helix</keyword>
<reference evidence="7 8" key="1">
    <citation type="submission" date="2016-05" db="EMBL/GenBank/DDBJ databases">
        <title>Comparative analysis of secretome profiles of manganese(II)-oxidizing ascomycete fungi.</title>
        <authorList>
            <consortium name="DOE Joint Genome Institute"/>
            <person name="Zeiner C.A."/>
            <person name="Purvine S.O."/>
            <person name="Zink E.M."/>
            <person name="Wu S."/>
            <person name="Pasa-Tolic L."/>
            <person name="Chaput D.L."/>
            <person name="Haridas S."/>
            <person name="Grigoriev I.V."/>
            <person name="Santelli C.M."/>
            <person name="Hansel C.M."/>
        </authorList>
    </citation>
    <scope>NUCLEOTIDE SEQUENCE [LARGE SCALE GENOMIC DNA]</scope>
    <source>
        <strain evidence="7 8">AP3s5-JAC2a</strain>
    </source>
</reference>
<evidence type="ECO:0000259" key="6">
    <source>
        <dbReference type="PROSITE" id="PS50850"/>
    </source>
</evidence>
<dbReference type="Proteomes" id="UP000077069">
    <property type="component" value="Unassembled WGS sequence"/>
</dbReference>
<feature type="transmembrane region" description="Helical" evidence="5">
    <location>
        <begin position="294"/>
        <end position="316"/>
    </location>
</feature>
<sequence>MAGATLNPADERTPLLSESIVTAAEGNSAPLLTEQISNEYRVTDSARSHGKAADEETGSSGGLARTSIRQVVLVLLIGVFISNADGSILLAVHPIIASEFDALHDSSWLLTSFGLAAAAMQPIYGKMSDIYGRKSLLLVAYVLFATGCAYVGVATTMKDVIIGRVISGLGASGMTALVSILITDLVPLRDVATWRSYVNIAATTGRSIGGPLGGWLADTVGWRWSMMGQSPAAAIAIVLIATVLPSHTQSTSDAVGTTRGSKLARIDFLGSLLTTLTILCFLLPLQIGGDRLPWSHPAILGLLGAAYVFAALFVLVEARFAREPVIPLTLFQNKDVVLSALIMMIQGMAQMALMFAIPLYFQVTTGASNTVAGAHLFPAVAGNAVGGLLAGAFIKRTGRYKTITLLAILSACGAYLLLILRWHGHTNWLESLYIIPGGFAMGVAGSTLFISVQASIDSAYSAVAASTLYLAGSAGGVIGMASSSAVLQGSLRLILDRKLGEGGFEGLKKMKIIERAVSDVHYAEHAKPAISHIVVASYVDALTWTHVLSLTCSILGFVLTAFLTQHKL</sequence>
<dbReference type="SUPFAM" id="SSF103473">
    <property type="entry name" value="MFS general substrate transporter"/>
    <property type="match status" value="1"/>
</dbReference>
<dbReference type="PANTHER" id="PTHR23501:SF33">
    <property type="entry name" value="MAJOR FACILITATOR SUPERFAMILY (MFS) PROFILE DOMAIN-CONTAINING PROTEIN"/>
    <property type="match status" value="1"/>
</dbReference>
<evidence type="ECO:0000256" key="2">
    <source>
        <dbReference type="ARBA" id="ARBA00022692"/>
    </source>
</evidence>
<dbReference type="GeneID" id="28764930"/>
<feature type="transmembrane region" description="Helical" evidence="5">
    <location>
        <begin position="403"/>
        <end position="420"/>
    </location>
</feature>
<protein>
    <submittedName>
        <fullName evidence="7">MFS general substrate transporter</fullName>
    </submittedName>
</protein>
<keyword evidence="8" id="KW-1185">Reference proteome</keyword>
<feature type="transmembrane region" description="Helical" evidence="5">
    <location>
        <begin position="432"/>
        <end position="452"/>
    </location>
</feature>
<dbReference type="Gene3D" id="1.20.1250.20">
    <property type="entry name" value="MFS general substrate transporter like domains"/>
    <property type="match status" value="1"/>
</dbReference>
<dbReference type="InterPro" id="IPR011701">
    <property type="entry name" value="MFS"/>
</dbReference>
<evidence type="ECO:0000256" key="3">
    <source>
        <dbReference type="ARBA" id="ARBA00022989"/>
    </source>
</evidence>
<evidence type="ECO:0000313" key="7">
    <source>
        <dbReference type="EMBL" id="OAG06029.1"/>
    </source>
</evidence>
<dbReference type="Gene3D" id="1.20.1720.10">
    <property type="entry name" value="Multidrug resistance protein D"/>
    <property type="match status" value="1"/>
</dbReference>
<dbReference type="InParanoid" id="A0A177CGQ9"/>
<dbReference type="GO" id="GO:0000329">
    <property type="term" value="C:fungal-type vacuole membrane"/>
    <property type="evidence" value="ECO:0007669"/>
    <property type="project" value="TreeGrafter"/>
</dbReference>
<dbReference type="OrthoDB" id="6770063at2759"/>
<feature type="transmembrane region" description="Helical" evidence="5">
    <location>
        <begin position="541"/>
        <end position="563"/>
    </location>
</feature>
<feature type="transmembrane region" description="Helical" evidence="5">
    <location>
        <begin position="71"/>
        <end position="96"/>
    </location>
</feature>
<feature type="transmembrane region" description="Helical" evidence="5">
    <location>
        <begin position="336"/>
        <end position="361"/>
    </location>
</feature>
<dbReference type="AlphaFoldDB" id="A0A177CGQ9"/>
<feature type="transmembrane region" description="Helical" evidence="5">
    <location>
        <begin position="229"/>
        <end position="247"/>
    </location>
</feature>
<dbReference type="InterPro" id="IPR020846">
    <property type="entry name" value="MFS_dom"/>
</dbReference>
<evidence type="ECO:0000256" key="5">
    <source>
        <dbReference type="SAM" id="Phobius"/>
    </source>
</evidence>
<feature type="transmembrane region" description="Helical" evidence="5">
    <location>
        <begin position="459"/>
        <end position="481"/>
    </location>
</feature>
<dbReference type="InterPro" id="IPR036259">
    <property type="entry name" value="MFS_trans_sf"/>
</dbReference>
<keyword evidence="4 5" id="KW-0472">Membrane</keyword>
<accession>A0A177CGQ9</accession>
<evidence type="ECO:0000313" key="8">
    <source>
        <dbReference type="Proteomes" id="UP000077069"/>
    </source>
</evidence>
<feature type="transmembrane region" description="Helical" evidence="5">
    <location>
        <begin position="136"/>
        <end position="155"/>
    </location>
</feature>
<keyword evidence="2 5" id="KW-0812">Transmembrane</keyword>